<evidence type="ECO:0000256" key="5">
    <source>
        <dbReference type="ARBA" id="ARBA00022741"/>
    </source>
</evidence>
<feature type="transmembrane region" description="Helical" evidence="9">
    <location>
        <begin position="113"/>
        <end position="130"/>
    </location>
</feature>
<dbReference type="InterPro" id="IPR003594">
    <property type="entry name" value="HATPase_dom"/>
</dbReference>
<sequence length="400" mass="45747">MIQRRRWNWVDWSIFFVYTSSFLLNMLYLWTQLQGFSNTSLLLLSAAFVVAYTCPLLFWRPHYINPFLFPIAVLLTYGPLELFLAHSQQEFLHVLYCPLLVIGFLSDRKYAWWTAPVFILGFPIAAQLLIQERDTINTFSLTIWYEILFFGIGLSLQRFMKTNEKTEKLLQENQYQYQLIQGQNKVLEQYANQIEQQTLVEERNRMARELHDTVGHTFTSVIMGMDAVSYLIETSPQKAVEKLEVLRDVTRKGLEEVRRSIHQMASEEEDLLLSQQLSRLANEFALHTGTVVQVETIGTEYDLPNPTKLTFIRCLQESLTNAKRHGSASSVKVSISFKPHQVELHVQDDGIGNAELQAGFGISAMQERISALQGLLQVNSAIGEGTSVVCSIPTRKQPGS</sequence>
<feature type="transmembrane region" description="Helical" evidence="9">
    <location>
        <begin position="42"/>
        <end position="59"/>
    </location>
</feature>
<dbReference type="PANTHER" id="PTHR24421">
    <property type="entry name" value="NITRATE/NITRITE SENSOR PROTEIN NARX-RELATED"/>
    <property type="match status" value="1"/>
</dbReference>
<keyword evidence="9" id="KW-0472">Membrane</keyword>
<keyword evidence="8" id="KW-0902">Two-component regulatory system</keyword>
<reference evidence="12 13" key="1">
    <citation type="submission" date="2021-03" db="EMBL/GenBank/DDBJ databases">
        <title>Genomic Encyclopedia of Type Strains, Phase IV (KMG-IV): sequencing the most valuable type-strain genomes for metagenomic binning, comparative biology and taxonomic classification.</title>
        <authorList>
            <person name="Goeker M."/>
        </authorList>
    </citation>
    <scope>NUCLEOTIDE SEQUENCE [LARGE SCALE GENOMIC DNA]</scope>
    <source>
        <strain evidence="12 13">DSM 26048</strain>
    </source>
</reference>
<dbReference type="InterPro" id="IPR011712">
    <property type="entry name" value="Sig_transdc_His_kin_sub3_dim/P"/>
</dbReference>
<comment type="caution">
    <text evidence="12">The sequence shown here is derived from an EMBL/GenBank/DDBJ whole genome shotgun (WGS) entry which is preliminary data.</text>
</comment>
<dbReference type="Proteomes" id="UP001519287">
    <property type="component" value="Unassembled WGS sequence"/>
</dbReference>
<keyword evidence="3" id="KW-0597">Phosphoprotein</keyword>
<feature type="transmembrane region" description="Helical" evidence="9">
    <location>
        <begin position="12"/>
        <end position="30"/>
    </location>
</feature>
<evidence type="ECO:0000259" key="11">
    <source>
        <dbReference type="Pfam" id="PF07730"/>
    </source>
</evidence>
<dbReference type="Gene3D" id="1.20.5.1930">
    <property type="match status" value="1"/>
</dbReference>
<dbReference type="PANTHER" id="PTHR24421:SF10">
    <property type="entry name" value="NITRATE_NITRITE SENSOR PROTEIN NARQ"/>
    <property type="match status" value="1"/>
</dbReference>
<dbReference type="EC" id="2.7.13.3" evidence="2"/>
<name>A0ABS4J5A1_9BACL</name>
<evidence type="ECO:0000259" key="10">
    <source>
        <dbReference type="Pfam" id="PF02518"/>
    </source>
</evidence>
<gene>
    <name evidence="12" type="ORF">J2Z66_006656</name>
</gene>
<evidence type="ECO:0000256" key="3">
    <source>
        <dbReference type="ARBA" id="ARBA00022553"/>
    </source>
</evidence>
<dbReference type="Pfam" id="PF07730">
    <property type="entry name" value="HisKA_3"/>
    <property type="match status" value="1"/>
</dbReference>
<evidence type="ECO:0000256" key="2">
    <source>
        <dbReference type="ARBA" id="ARBA00012438"/>
    </source>
</evidence>
<dbReference type="CDD" id="cd16917">
    <property type="entry name" value="HATPase_UhpB-NarQ-NarX-like"/>
    <property type="match status" value="1"/>
</dbReference>
<accession>A0ABS4J5A1</accession>
<feature type="transmembrane region" description="Helical" evidence="9">
    <location>
        <begin position="136"/>
        <end position="156"/>
    </location>
</feature>
<keyword evidence="13" id="KW-1185">Reference proteome</keyword>
<evidence type="ECO:0000256" key="7">
    <source>
        <dbReference type="ARBA" id="ARBA00022840"/>
    </source>
</evidence>
<evidence type="ECO:0000256" key="8">
    <source>
        <dbReference type="ARBA" id="ARBA00023012"/>
    </source>
</evidence>
<feature type="domain" description="Signal transduction histidine kinase subgroup 3 dimerisation and phosphoacceptor" evidence="11">
    <location>
        <begin position="202"/>
        <end position="267"/>
    </location>
</feature>
<dbReference type="SUPFAM" id="SSF55874">
    <property type="entry name" value="ATPase domain of HSP90 chaperone/DNA topoisomerase II/histidine kinase"/>
    <property type="match status" value="1"/>
</dbReference>
<dbReference type="Pfam" id="PF02518">
    <property type="entry name" value="HATPase_c"/>
    <property type="match status" value="1"/>
</dbReference>
<evidence type="ECO:0000256" key="4">
    <source>
        <dbReference type="ARBA" id="ARBA00022679"/>
    </source>
</evidence>
<keyword evidence="6 12" id="KW-0418">Kinase</keyword>
<evidence type="ECO:0000313" key="13">
    <source>
        <dbReference type="Proteomes" id="UP001519287"/>
    </source>
</evidence>
<keyword evidence="4" id="KW-0808">Transferase</keyword>
<organism evidence="12 13">
    <name type="scientific">Paenibacillus eucommiae</name>
    <dbReference type="NCBI Taxonomy" id="1355755"/>
    <lineage>
        <taxon>Bacteria</taxon>
        <taxon>Bacillati</taxon>
        <taxon>Bacillota</taxon>
        <taxon>Bacilli</taxon>
        <taxon>Bacillales</taxon>
        <taxon>Paenibacillaceae</taxon>
        <taxon>Paenibacillus</taxon>
    </lineage>
</organism>
<feature type="transmembrane region" description="Helical" evidence="9">
    <location>
        <begin position="66"/>
        <end position="85"/>
    </location>
</feature>
<dbReference type="InterPro" id="IPR036890">
    <property type="entry name" value="HATPase_C_sf"/>
</dbReference>
<dbReference type="EMBL" id="JAGGLB010000030">
    <property type="protein sequence ID" value="MBP1995014.1"/>
    <property type="molecule type" value="Genomic_DNA"/>
</dbReference>
<evidence type="ECO:0000313" key="12">
    <source>
        <dbReference type="EMBL" id="MBP1995014.1"/>
    </source>
</evidence>
<dbReference type="Gene3D" id="3.30.565.10">
    <property type="entry name" value="Histidine kinase-like ATPase, C-terminal domain"/>
    <property type="match status" value="1"/>
</dbReference>
<proteinExistence type="predicted"/>
<keyword evidence="9" id="KW-0812">Transmembrane</keyword>
<keyword evidence="7" id="KW-0067">ATP-binding</keyword>
<keyword evidence="9" id="KW-1133">Transmembrane helix</keyword>
<evidence type="ECO:0000256" key="6">
    <source>
        <dbReference type="ARBA" id="ARBA00022777"/>
    </source>
</evidence>
<comment type="catalytic activity">
    <reaction evidence="1">
        <text>ATP + protein L-histidine = ADP + protein N-phospho-L-histidine.</text>
        <dbReference type="EC" id="2.7.13.3"/>
    </reaction>
</comment>
<dbReference type="InterPro" id="IPR050482">
    <property type="entry name" value="Sensor_HK_TwoCompSys"/>
</dbReference>
<dbReference type="GO" id="GO:0016301">
    <property type="term" value="F:kinase activity"/>
    <property type="evidence" value="ECO:0007669"/>
    <property type="project" value="UniProtKB-KW"/>
</dbReference>
<keyword evidence="5" id="KW-0547">Nucleotide-binding</keyword>
<feature type="domain" description="Histidine kinase/HSP90-like ATPase" evidence="10">
    <location>
        <begin position="311"/>
        <end position="395"/>
    </location>
</feature>
<evidence type="ECO:0000256" key="9">
    <source>
        <dbReference type="SAM" id="Phobius"/>
    </source>
</evidence>
<evidence type="ECO:0000256" key="1">
    <source>
        <dbReference type="ARBA" id="ARBA00000085"/>
    </source>
</evidence>
<protein>
    <recommendedName>
        <fullName evidence="2">histidine kinase</fullName>
        <ecNumber evidence="2">2.7.13.3</ecNumber>
    </recommendedName>
</protein>
<dbReference type="RefSeq" id="WP_209976840.1">
    <property type="nucleotide sequence ID" value="NZ_JAGGLB010000030.1"/>
</dbReference>